<organism evidence="3 4">
    <name type="scientific">Talaromyces proteolyticus</name>
    <dbReference type="NCBI Taxonomy" id="1131652"/>
    <lineage>
        <taxon>Eukaryota</taxon>
        <taxon>Fungi</taxon>
        <taxon>Dikarya</taxon>
        <taxon>Ascomycota</taxon>
        <taxon>Pezizomycotina</taxon>
        <taxon>Eurotiomycetes</taxon>
        <taxon>Eurotiomycetidae</taxon>
        <taxon>Eurotiales</taxon>
        <taxon>Trichocomaceae</taxon>
        <taxon>Talaromyces</taxon>
        <taxon>Talaromyces sect. Bacilispori</taxon>
    </lineage>
</organism>
<reference evidence="3" key="1">
    <citation type="submission" date="2021-12" db="EMBL/GenBank/DDBJ databases">
        <title>Convergent genome expansion in fungi linked to evolution of root-endophyte symbiosis.</title>
        <authorList>
            <consortium name="DOE Joint Genome Institute"/>
            <person name="Ke Y.-H."/>
            <person name="Bonito G."/>
            <person name="Liao H.-L."/>
            <person name="Looney B."/>
            <person name="Rojas-Flechas A."/>
            <person name="Nash J."/>
            <person name="Hameed K."/>
            <person name="Schadt C."/>
            <person name="Martin F."/>
            <person name="Crous P.W."/>
            <person name="Miettinen O."/>
            <person name="Magnuson J.K."/>
            <person name="Labbe J."/>
            <person name="Jacobson D."/>
            <person name="Doktycz M.J."/>
            <person name="Veneault-Fourrey C."/>
            <person name="Kuo A."/>
            <person name="Mondo S."/>
            <person name="Calhoun S."/>
            <person name="Riley R."/>
            <person name="Ohm R."/>
            <person name="LaButti K."/>
            <person name="Andreopoulos B."/>
            <person name="Pangilinan J."/>
            <person name="Nolan M."/>
            <person name="Tritt A."/>
            <person name="Clum A."/>
            <person name="Lipzen A."/>
            <person name="Daum C."/>
            <person name="Barry K."/>
            <person name="Grigoriev I.V."/>
            <person name="Vilgalys R."/>
        </authorList>
    </citation>
    <scope>NUCLEOTIDE SEQUENCE</scope>
    <source>
        <strain evidence="3">PMI_201</strain>
    </source>
</reference>
<dbReference type="Proteomes" id="UP001201262">
    <property type="component" value="Unassembled WGS sequence"/>
</dbReference>
<name>A0AAD4KEW0_9EURO</name>
<keyword evidence="4" id="KW-1185">Reference proteome</keyword>
<protein>
    <recommendedName>
        <fullName evidence="2">DUF6594 domain-containing protein</fullName>
    </recommendedName>
</protein>
<dbReference type="AlphaFoldDB" id="A0AAD4KEW0"/>
<dbReference type="PANTHER" id="PTHR34502">
    <property type="entry name" value="DUF6594 DOMAIN-CONTAINING PROTEIN-RELATED"/>
    <property type="match status" value="1"/>
</dbReference>
<dbReference type="Pfam" id="PF20237">
    <property type="entry name" value="DUF6594"/>
    <property type="match status" value="1"/>
</dbReference>
<dbReference type="InterPro" id="IPR046529">
    <property type="entry name" value="DUF6594"/>
</dbReference>
<feature type="domain" description="DUF6594" evidence="2">
    <location>
        <begin position="29"/>
        <end position="301"/>
    </location>
</feature>
<accession>A0AAD4KEW0</accession>
<feature type="transmembrane region" description="Helical" evidence="1">
    <location>
        <begin position="287"/>
        <end position="307"/>
    </location>
</feature>
<evidence type="ECO:0000256" key="1">
    <source>
        <dbReference type="SAM" id="Phobius"/>
    </source>
</evidence>
<proteinExistence type="predicted"/>
<feature type="transmembrane region" description="Helical" evidence="1">
    <location>
        <begin position="15"/>
        <end position="34"/>
    </location>
</feature>
<comment type="caution">
    <text evidence="3">The sequence shown here is derived from an EMBL/GenBank/DDBJ whole genome shotgun (WGS) entry which is preliminary data.</text>
</comment>
<dbReference type="RefSeq" id="XP_046065826.1">
    <property type="nucleotide sequence ID" value="XM_046222536.1"/>
</dbReference>
<keyword evidence="1" id="KW-1133">Transmembrane helix</keyword>
<keyword evidence="1" id="KW-0472">Membrane</keyword>
<dbReference type="PANTHER" id="PTHR34502:SF5">
    <property type="entry name" value="DUF6594 DOMAIN-CONTAINING PROTEIN"/>
    <property type="match status" value="1"/>
</dbReference>
<gene>
    <name evidence="3" type="ORF">BGW36DRAFT_71547</name>
</gene>
<evidence type="ECO:0000313" key="4">
    <source>
        <dbReference type="Proteomes" id="UP001201262"/>
    </source>
</evidence>
<feature type="transmembrane region" description="Helical" evidence="1">
    <location>
        <begin position="259"/>
        <end position="280"/>
    </location>
</feature>
<evidence type="ECO:0000313" key="3">
    <source>
        <dbReference type="EMBL" id="KAH8689472.1"/>
    </source>
</evidence>
<evidence type="ECO:0000259" key="2">
    <source>
        <dbReference type="Pfam" id="PF20237"/>
    </source>
</evidence>
<dbReference type="EMBL" id="JAJTJA010000015">
    <property type="protein sequence ID" value="KAH8689472.1"/>
    <property type="molecule type" value="Genomic_DNA"/>
</dbReference>
<keyword evidence="1" id="KW-0812">Transmembrane</keyword>
<sequence length="309" mass="34959">MKMALQYSSELCRSVFYLALMATFTNQTRIAAMLRQRNTALMRKFTKWGHTLLLYRHSQLGERLTEYEQALATLTRLEDLDSDLQASEATLSPESEVDKEAQEALITELEGKLISYYTLLEHFHNVQSLPRPDKFDLATFKGMLEYDQSIDTSKGLWSEEDDLVHLFPKKSQPLDKLSGFLLGWILAHREDPRVRTVIEHLPTFILRRLVPPGHEIDDKTIPLALSRETISECISWLAIFVAPTINVAPMFALYAVPSIWARLVIVWVFSIMLGATTHLLSSGHNIAFVFSITAAFCAVLVVFVGSAPS</sequence>
<feature type="transmembrane region" description="Helical" evidence="1">
    <location>
        <begin position="233"/>
        <end position="253"/>
    </location>
</feature>
<dbReference type="GeneID" id="70252822"/>